<dbReference type="Pfam" id="PF25995">
    <property type="entry name" value="STB6_N"/>
    <property type="match status" value="1"/>
</dbReference>
<feature type="compositionally biased region" description="Basic and acidic residues" evidence="1">
    <location>
        <begin position="484"/>
        <end position="509"/>
    </location>
</feature>
<dbReference type="KEGG" id="tbl:TBLA_0A10560"/>
<organism evidence="3 4">
    <name type="scientific">Henningerozyma blattae (strain ATCC 34711 / CBS 6284 / DSM 70876 / NBRC 10599 / NRRL Y-10934 / UCD 77-7)</name>
    <name type="common">Yeast</name>
    <name type="synonym">Tetrapisispora blattae</name>
    <dbReference type="NCBI Taxonomy" id="1071380"/>
    <lineage>
        <taxon>Eukaryota</taxon>
        <taxon>Fungi</taxon>
        <taxon>Dikarya</taxon>
        <taxon>Ascomycota</taxon>
        <taxon>Saccharomycotina</taxon>
        <taxon>Saccharomycetes</taxon>
        <taxon>Saccharomycetales</taxon>
        <taxon>Saccharomycetaceae</taxon>
        <taxon>Henningerozyma</taxon>
    </lineage>
</organism>
<feature type="compositionally biased region" description="Low complexity" evidence="1">
    <location>
        <begin position="510"/>
        <end position="526"/>
    </location>
</feature>
<dbReference type="InParanoid" id="I2GXI2"/>
<accession>I2GXI2</accession>
<dbReference type="InterPro" id="IPR059025">
    <property type="entry name" value="STB6_N"/>
</dbReference>
<reference evidence="3 4" key="1">
    <citation type="journal article" date="2011" name="Proc. Natl. Acad. Sci. U.S.A.">
        <title>Evolutionary erosion of yeast sex chromosomes by mating-type switching accidents.</title>
        <authorList>
            <person name="Gordon J.L."/>
            <person name="Armisen D."/>
            <person name="Proux-Wera E."/>
            <person name="Oheigeartaigh S.S."/>
            <person name="Byrne K.P."/>
            <person name="Wolfe K.H."/>
        </authorList>
    </citation>
    <scope>NUCLEOTIDE SEQUENCE [LARGE SCALE GENOMIC DNA]</scope>
    <source>
        <strain evidence="4">ATCC 34711 / CBS 6284 / DSM 70876 / NBRC 10599 / NRRL Y-10934 / UCD 77-7</strain>
    </source>
</reference>
<gene>
    <name evidence="3" type="primary">TBLA0A10560</name>
    <name evidence="3" type="ORF">TBLA_0A10560</name>
</gene>
<dbReference type="OMA" id="VHGFEIY"/>
<keyword evidence="4" id="KW-1185">Reference proteome</keyword>
<dbReference type="FunCoup" id="I2GXI2">
    <property type="interactions" value="59"/>
</dbReference>
<feature type="region of interest" description="Disordered" evidence="1">
    <location>
        <begin position="484"/>
        <end position="547"/>
    </location>
</feature>
<dbReference type="eggNOG" id="ENOG502QT8Q">
    <property type="taxonomic scope" value="Eukaryota"/>
</dbReference>
<dbReference type="AlphaFoldDB" id="I2GXI2"/>
<dbReference type="STRING" id="1071380.I2GXI2"/>
<dbReference type="PANTHER" id="PTHR31011">
    <property type="entry name" value="PROTEIN STB2-RELATED"/>
    <property type="match status" value="1"/>
</dbReference>
<dbReference type="InterPro" id="IPR038919">
    <property type="entry name" value="STB2/STB2"/>
</dbReference>
<evidence type="ECO:0000256" key="1">
    <source>
        <dbReference type="SAM" id="MobiDB-lite"/>
    </source>
</evidence>
<protein>
    <recommendedName>
        <fullName evidence="2">STB6-like N-terminal domain-containing protein</fullName>
    </recommendedName>
</protein>
<evidence type="ECO:0000313" key="4">
    <source>
        <dbReference type="Proteomes" id="UP000002866"/>
    </source>
</evidence>
<dbReference type="OrthoDB" id="19806at2759"/>
<dbReference type="HOGENOM" id="CLU_010065_0_0_1"/>
<dbReference type="Proteomes" id="UP000002866">
    <property type="component" value="Chromosome 1"/>
</dbReference>
<evidence type="ECO:0000313" key="3">
    <source>
        <dbReference type="EMBL" id="CCH58834.1"/>
    </source>
</evidence>
<feature type="domain" description="STB6-like N-terminal" evidence="2">
    <location>
        <begin position="58"/>
        <end position="194"/>
    </location>
</feature>
<proteinExistence type="predicted"/>
<sequence length="842" mass="96991">MNSIRYKKSDNLHIPPNKFENLAENGSNVATTTTTNVTTSTGLTPSSTLPIPSSQLVSYIFPDIRALYYLNLHLFSNLCFCETEVPGFEIYIVEQWVADRKLSSLITSYTGNSQDVIKAVQVLLPSDPELWPGSLKLYYEELLQFSQPKVTSRGALFVTNLFSVPSVLNLLHVECGDLRAIWDDFKANFDLKKLHCGGRSALLLNAPSTAAEEKFSQLYKIPIDNPNFNNSNCSQLTSDISDTHFGSKQSYKPYSVVELVTLVQISLSYFHLFKNNDPKDGILCNDTKRAIDDWWNQYGKLYLGMEKPRNESTMGPTTVSAIISLVLSCYCKLVVTDCISSKDPFDEDDFYIGIHNFQKKYGLAKNNSITYLDHQTIEKLCEISAKTSNSDIFKFKKVVSTTVQDLRGKGNRAKFTNEILTTDIDNLVKHINDGALGILWKGSGKRSRNSCRIKAYGEGIVNLKFENGNPTKILEKQDQKILQRKLQESERKQQQQRKLSEKMESDNHNNNHSSNNNGNSNNVLYSETDEDESEEYDDLSLGGKQNKASISSVSASSMYCNYNKTKYQQNYDTNRIYRGEYHRRNSIPFISDGTKNPREDIFNYPHNVTENELYRCSSMSKIQDVVEQWKLPFDPSLIRMARDLLKIKNQLEINQEEESGGLYIPVENSTEYFEQNEEIQFIEVKKKLQENYQKYAHNAKIFRARHEDVENRKELVLSKMHELDSLSSKLKYNIRVLDRRIRDVEDSIRQFDSKLKSVKDSFSSKCICPSLVSDPITNKTEFENYVKHFMDEERARYQCMVIKCLHRLKVKEFENTINVWVSWIFNKVLHRNHSIIEDKKVI</sequence>
<dbReference type="GeneID" id="14493573"/>
<evidence type="ECO:0000259" key="2">
    <source>
        <dbReference type="Pfam" id="PF25995"/>
    </source>
</evidence>
<dbReference type="PANTHER" id="PTHR31011:SF2">
    <property type="entry name" value="PROTEIN STB2-RELATED"/>
    <property type="match status" value="1"/>
</dbReference>
<dbReference type="RefSeq" id="XP_004178353.1">
    <property type="nucleotide sequence ID" value="XM_004178305.1"/>
</dbReference>
<dbReference type="EMBL" id="HE806316">
    <property type="protein sequence ID" value="CCH58834.1"/>
    <property type="molecule type" value="Genomic_DNA"/>
</dbReference>
<dbReference type="GO" id="GO:0070822">
    <property type="term" value="C:Sin3-type complex"/>
    <property type="evidence" value="ECO:0007669"/>
    <property type="project" value="TreeGrafter"/>
</dbReference>
<feature type="compositionally biased region" description="Acidic residues" evidence="1">
    <location>
        <begin position="527"/>
        <end position="538"/>
    </location>
</feature>
<name>I2GXI2_HENB6</name>